<evidence type="ECO:0000313" key="3">
    <source>
        <dbReference type="Proteomes" id="UP000219111"/>
    </source>
</evidence>
<organism evidence="2 3">
    <name type="scientific">Rhodobacter maris</name>
    <dbReference type="NCBI Taxonomy" id="446682"/>
    <lineage>
        <taxon>Bacteria</taxon>
        <taxon>Pseudomonadati</taxon>
        <taxon>Pseudomonadota</taxon>
        <taxon>Alphaproteobacteria</taxon>
        <taxon>Rhodobacterales</taxon>
        <taxon>Rhodobacter group</taxon>
        <taxon>Rhodobacter</taxon>
    </lineage>
</organism>
<dbReference type="AlphaFoldDB" id="A0A285SDV5"/>
<proteinExistence type="predicted"/>
<name>A0A285SDV5_9RHOB</name>
<protein>
    <submittedName>
        <fullName evidence="2">Transposase IS66-like protein</fullName>
    </submittedName>
</protein>
<accession>A0A285SDV5</accession>
<sequence length="97" mass="10758">MRLELRSHRLPEPSVRLGGGAQYIAQRSIIQAPVPIPLTRKGSDDGAKTWTRIAAPIGTCRLNGINPEAYIAATLRKILDPHMQSDIAALMPWNFRE</sequence>
<feature type="domain" description="Transposase IS66 C-terminal" evidence="1">
    <location>
        <begin position="57"/>
        <end position="93"/>
    </location>
</feature>
<gene>
    <name evidence="2" type="ORF">SAMN05877831_104209</name>
</gene>
<dbReference type="InterPro" id="IPR039552">
    <property type="entry name" value="IS66_C"/>
</dbReference>
<evidence type="ECO:0000313" key="2">
    <source>
        <dbReference type="EMBL" id="SOC05770.1"/>
    </source>
</evidence>
<dbReference type="Proteomes" id="UP000219111">
    <property type="component" value="Unassembled WGS sequence"/>
</dbReference>
<reference evidence="3" key="1">
    <citation type="submission" date="2017-08" db="EMBL/GenBank/DDBJ databases">
        <authorList>
            <person name="Varghese N."/>
            <person name="Submissions S."/>
        </authorList>
    </citation>
    <scope>NUCLEOTIDE SEQUENCE [LARGE SCALE GENOMIC DNA]</scope>
    <source>
        <strain evidence="3">JA276</strain>
    </source>
</reference>
<keyword evidence="3" id="KW-1185">Reference proteome</keyword>
<evidence type="ECO:0000259" key="1">
    <source>
        <dbReference type="Pfam" id="PF13817"/>
    </source>
</evidence>
<dbReference type="EMBL" id="OBMT01000004">
    <property type="protein sequence ID" value="SOC05770.1"/>
    <property type="molecule type" value="Genomic_DNA"/>
</dbReference>
<dbReference type="Pfam" id="PF13817">
    <property type="entry name" value="DDE_Tnp_IS66_C"/>
    <property type="match status" value="1"/>
</dbReference>